<dbReference type="AlphaFoldDB" id="A0A4S5BDK5"/>
<comment type="caution">
    <text evidence="2">The sequence shown here is derived from an EMBL/GenBank/DDBJ whole genome shotgun (WGS) entry which is preliminary data.</text>
</comment>
<protein>
    <submittedName>
        <fullName evidence="2">Plasmid replication initiator protein</fullName>
    </submittedName>
</protein>
<sequence length="146" mass="15488">MLPDVLAASPDRLADGTLAAVWAQIQRTAGCTHPIRLAGHVDQADRDTGELRRVFDSAGMPDGTILVPCGNRRATVCPSCSYLYAGDTWQIVHAGLTGGLDIPDTVARHPGLFVTVTAPSFGPVHSRRSNHGPAQVCSPREGRCPH</sequence>
<accession>A0A4S5BDK5</accession>
<gene>
    <name evidence="2" type="ORF">E7Y31_22730</name>
</gene>
<evidence type="ECO:0000313" key="3">
    <source>
        <dbReference type="Proteomes" id="UP000305282"/>
    </source>
</evidence>
<name>A0A4S5BDK5_9ACTN</name>
<feature type="non-terminal residue" evidence="2">
    <location>
        <position position="146"/>
    </location>
</feature>
<dbReference type="EMBL" id="SSXH01001013">
    <property type="protein sequence ID" value="THJ30089.1"/>
    <property type="molecule type" value="Genomic_DNA"/>
</dbReference>
<dbReference type="Pfam" id="PF20199">
    <property type="entry name" value="RepSA"/>
    <property type="match status" value="1"/>
</dbReference>
<proteinExistence type="predicted"/>
<dbReference type="RefSeq" id="WP_328591907.1">
    <property type="nucleotide sequence ID" value="NZ_SSXH01001013.1"/>
</dbReference>
<keyword evidence="3" id="KW-1185">Reference proteome</keyword>
<dbReference type="Proteomes" id="UP000305282">
    <property type="component" value="Unassembled WGS sequence"/>
</dbReference>
<evidence type="ECO:0000313" key="2">
    <source>
        <dbReference type="EMBL" id="THJ30089.1"/>
    </source>
</evidence>
<evidence type="ECO:0000256" key="1">
    <source>
        <dbReference type="SAM" id="MobiDB-lite"/>
    </source>
</evidence>
<organism evidence="2 3">
    <name type="scientific">Candidatus Frankia alpina</name>
    <dbReference type="NCBI Taxonomy" id="2699483"/>
    <lineage>
        <taxon>Bacteria</taxon>
        <taxon>Bacillati</taxon>
        <taxon>Actinomycetota</taxon>
        <taxon>Actinomycetes</taxon>
        <taxon>Frankiales</taxon>
        <taxon>Frankiaceae</taxon>
        <taxon>Frankia</taxon>
    </lineage>
</organism>
<reference evidence="2 3" key="1">
    <citation type="submission" date="2019-04" db="EMBL/GenBank/DDBJ databases">
        <title>Draft genome sequences for three unisolated Alnus-infective Frankia Sp+ strains, AgTrS, AiOr and AvVan, the first sequenced Frankia strains able to sporulate in-planta.</title>
        <authorList>
            <person name="Bethencourt L."/>
            <person name="Vautrin F."/>
            <person name="Taib N."/>
            <person name="Dubost A."/>
            <person name="Castro-Garcia L."/>
            <person name="Imbaud O."/>
            <person name="Abrouk D."/>
            <person name="Fournier P."/>
            <person name="Briolay J."/>
            <person name="Nguyen A."/>
            <person name="Normand P."/>
            <person name="Fernandez M.P."/>
            <person name="Brochier-Armanet C."/>
            <person name="Herrera-Belaroussi A."/>
        </authorList>
    </citation>
    <scope>NUCLEOTIDE SEQUENCE [LARGE SCALE GENOMIC DNA]</scope>
    <source>
        <strain evidence="2 3">AvVan</strain>
    </source>
</reference>
<feature type="region of interest" description="Disordered" evidence="1">
    <location>
        <begin position="124"/>
        <end position="146"/>
    </location>
</feature>
<dbReference type="InterPro" id="IPR046828">
    <property type="entry name" value="RepSA"/>
</dbReference>